<dbReference type="Pfam" id="PF13673">
    <property type="entry name" value="Acetyltransf_10"/>
    <property type="match status" value="1"/>
</dbReference>
<dbReference type="InterPro" id="IPR016181">
    <property type="entry name" value="Acyl_CoA_acyltransferase"/>
</dbReference>
<dbReference type="PANTHER" id="PTHR43451:SF1">
    <property type="entry name" value="ACETYLTRANSFERASE"/>
    <property type="match status" value="1"/>
</dbReference>
<dbReference type="AlphaFoldDB" id="A0A2A4YMK0"/>
<dbReference type="EMBL" id="NVUU01000005">
    <property type="protein sequence ID" value="PCI95954.1"/>
    <property type="molecule type" value="Genomic_DNA"/>
</dbReference>
<name>A0A2A4YMK0_UNCAE</name>
<feature type="domain" description="N-acetyltransferase" evidence="1">
    <location>
        <begin position="5"/>
        <end position="151"/>
    </location>
</feature>
<accession>A0A2A4YMK0</accession>
<protein>
    <submittedName>
        <fullName evidence="2">GNAT family N-acetyltransferase</fullName>
    </submittedName>
</protein>
<dbReference type="PANTHER" id="PTHR43451">
    <property type="entry name" value="ACETYLTRANSFERASE (GNAT) FAMILY PROTEIN"/>
    <property type="match status" value="1"/>
</dbReference>
<dbReference type="CDD" id="cd04301">
    <property type="entry name" value="NAT_SF"/>
    <property type="match status" value="1"/>
</dbReference>
<reference evidence="3" key="1">
    <citation type="submission" date="2017-08" db="EMBL/GenBank/DDBJ databases">
        <title>A dynamic microbial community with high functional redundancy inhabits the cold, oxic subseafloor aquifer.</title>
        <authorList>
            <person name="Tully B.J."/>
            <person name="Wheat C.G."/>
            <person name="Glazer B.T."/>
            <person name="Huber J.A."/>
        </authorList>
    </citation>
    <scope>NUCLEOTIDE SEQUENCE [LARGE SCALE GENOMIC DNA]</scope>
</reference>
<dbReference type="PROSITE" id="PS51186">
    <property type="entry name" value="GNAT"/>
    <property type="match status" value="1"/>
</dbReference>
<dbReference type="SUPFAM" id="SSF55729">
    <property type="entry name" value="Acyl-CoA N-acyltransferases (Nat)"/>
    <property type="match status" value="1"/>
</dbReference>
<proteinExistence type="predicted"/>
<evidence type="ECO:0000313" key="3">
    <source>
        <dbReference type="Proteomes" id="UP000217838"/>
    </source>
</evidence>
<keyword evidence="2" id="KW-0808">Transferase</keyword>
<dbReference type="InterPro" id="IPR000182">
    <property type="entry name" value="GNAT_dom"/>
</dbReference>
<sequence length="160" mass="18668">MKAEISIRDYQPEDAQVLAHIYYNTIHRINIQHYTEEQVDVWAPASSLEAEGWGKKFSRTKPIIATAENQVVGFAEFEPNGHIDYFYCHHEWIGKGVGSALMKEILQRAKNNHIHHIFSSAVSITARPFFEKHRFKVVKEQKMVRKGIELTNFKMERRTV</sequence>
<dbReference type="InterPro" id="IPR052564">
    <property type="entry name" value="N-acetyltrans/Recomb-assoc"/>
</dbReference>
<gene>
    <name evidence="2" type="ORF">COB11_00715</name>
</gene>
<comment type="caution">
    <text evidence="2">The sequence shown here is derived from an EMBL/GenBank/DDBJ whole genome shotgun (WGS) entry which is preliminary data.</text>
</comment>
<dbReference type="GO" id="GO:0016747">
    <property type="term" value="F:acyltransferase activity, transferring groups other than amino-acyl groups"/>
    <property type="evidence" value="ECO:0007669"/>
    <property type="project" value="InterPro"/>
</dbReference>
<organism evidence="2 3">
    <name type="scientific">Aerophobetes bacterium</name>
    <dbReference type="NCBI Taxonomy" id="2030807"/>
    <lineage>
        <taxon>Bacteria</taxon>
        <taxon>Candidatus Aerophobota</taxon>
    </lineage>
</organism>
<evidence type="ECO:0000259" key="1">
    <source>
        <dbReference type="PROSITE" id="PS51186"/>
    </source>
</evidence>
<evidence type="ECO:0000313" key="2">
    <source>
        <dbReference type="EMBL" id="PCI95954.1"/>
    </source>
</evidence>
<dbReference type="Proteomes" id="UP000217838">
    <property type="component" value="Unassembled WGS sequence"/>
</dbReference>
<dbReference type="Gene3D" id="3.40.630.30">
    <property type="match status" value="1"/>
</dbReference>